<keyword evidence="5 6" id="KW-0456">Lyase</keyword>
<sequence>MSEFSHIDKSGKANMVDVGAKDTTAREAIARGFISMNEETLKAVSQRRIVKGEVLQVARIAGIMGAKRTWELIPMCHAVPIDKVGVRFRAMPEAGGIAIEAVARCSAKTGVEMEALTAVSMAALTIYDMCKAMDKSMSIGAVHLAKKTGGKSGEFRHASPPGPDFSAINADDWE</sequence>
<dbReference type="RefSeq" id="WP_111333039.1">
    <property type="nucleotide sequence ID" value="NZ_CP030032.1"/>
</dbReference>
<dbReference type="InterPro" id="IPR047594">
    <property type="entry name" value="MoaC_bact/euk"/>
</dbReference>
<dbReference type="CDD" id="cd01420">
    <property type="entry name" value="MoaC_PE"/>
    <property type="match status" value="1"/>
</dbReference>
<feature type="binding site" evidence="6">
    <location>
        <begin position="75"/>
        <end position="77"/>
    </location>
    <ligand>
        <name>substrate</name>
    </ligand>
</feature>
<comment type="subunit">
    <text evidence="6">Homohexamer; trimer of dimers.</text>
</comment>
<feature type="active site" evidence="6">
    <location>
        <position position="128"/>
    </location>
</feature>
<dbReference type="InterPro" id="IPR002820">
    <property type="entry name" value="Mopterin_CF_biosynth-C_dom"/>
</dbReference>
<dbReference type="HAMAP" id="MF_01224_B">
    <property type="entry name" value="MoaC_B"/>
    <property type="match status" value="1"/>
</dbReference>
<evidence type="ECO:0000256" key="4">
    <source>
        <dbReference type="ARBA" id="ARBA00023150"/>
    </source>
</evidence>
<evidence type="ECO:0000256" key="5">
    <source>
        <dbReference type="ARBA" id="ARBA00023239"/>
    </source>
</evidence>
<evidence type="ECO:0000256" key="3">
    <source>
        <dbReference type="ARBA" id="ARBA00012575"/>
    </source>
</evidence>
<dbReference type="UniPathway" id="UPA00344"/>
<dbReference type="OrthoDB" id="9794429at2"/>
<dbReference type="GO" id="GO:0061799">
    <property type="term" value="F:cyclic pyranopterin monophosphate synthase activity"/>
    <property type="evidence" value="ECO:0007669"/>
    <property type="project" value="UniProtKB-UniRule"/>
</dbReference>
<accession>A0A2Z4FJD3</accession>
<comment type="pathway">
    <text evidence="2 6">Cofactor biosynthesis; molybdopterin biosynthesis.</text>
</comment>
<dbReference type="PANTHER" id="PTHR22960">
    <property type="entry name" value="MOLYBDOPTERIN COFACTOR SYNTHESIS PROTEIN A"/>
    <property type="match status" value="1"/>
</dbReference>
<dbReference type="Gene3D" id="3.30.70.640">
    <property type="entry name" value="Molybdopterin cofactor biosynthesis C (MoaC) domain"/>
    <property type="match status" value="1"/>
</dbReference>
<dbReference type="NCBIfam" id="NF006870">
    <property type="entry name" value="PRK09364.1"/>
    <property type="match status" value="1"/>
</dbReference>
<protein>
    <recommendedName>
        <fullName evidence="3 6">Cyclic pyranopterin monophosphate synthase</fullName>
        <ecNumber evidence="3 6">4.6.1.17</ecNumber>
    </recommendedName>
    <alternativeName>
        <fullName evidence="6">Molybdenum cofactor biosynthesis protein C</fullName>
    </alternativeName>
</protein>
<evidence type="ECO:0000256" key="6">
    <source>
        <dbReference type="HAMAP-Rule" id="MF_01224"/>
    </source>
</evidence>
<evidence type="ECO:0000313" key="8">
    <source>
        <dbReference type="Proteomes" id="UP000249799"/>
    </source>
</evidence>
<comment type="similarity">
    <text evidence="6">Belongs to the MoaC family.</text>
</comment>
<comment type="function">
    <text evidence="6">Catalyzes the conversion of (8S)-3',8-cyclo-7,8-dihydroguanosine 5'-triphosphate to cyclic pyranopterin monophosphate (cPMP).</text>
</comment>
<organism evidence="7 8">
    <name type="scientific">Bradymonas sediminis</name>
    <dbReference type="NCBI Taxonomy" id="1548548"/>
    <lineage>
        <taxon>Bacteria</taxon>
        <taxon>Deltaproteobacteria</taxon>
        <taxon>Bradymonadales</taxon>
        <taxon>Bradymonadaceae</taxon>
        <taxon>Bradymonas</taxon>
    </lineage>
</organism>
<dbReference type="EMBL" id="CP030032">
    <property type="protein sequence ID" value="AWV88945.1"/>
    <property type="molecule type" value="Genomic_DNA"/>
</dbReference>
<keyword evidence="8" id="KW-1185">Reference proteome</keyword>
<comment type="catalytic activity">
    <reaction evidence="1 6">
        <text>(8S)-3',8-cyclo-7,8-dihydroguanosine 5'-triphosphate = cyclic pyranopterin phosphate + diphosphate</text>
        <dbReference type="Rhea" id="RHEA:49580"/>
        <dbReference type="ChEBI" id="CHEBI:33019"/>
        <dbReference type="ChEBI" id="CHEBI:59648"/>
        <dbReference type="ChEBI" id="CHEBI:131766"/>
        <dbReference type="EC" id="4.6.1.17"/>
    </reaction>
</comment>
<reference evidence="7 8" key="1">
    <citation type="submission" date="2018-06" db="EMBL/GenBank/DDBJ databases">
        <title>Lujinxingia sediminis gen. nov. sp. nov., a new facultative anaerobic member of the class Deltaproteobacteria, and proposal of Lujinxingaceae fam. nov.</title>
        <authorList>
            <person name="Guo L.-Y."/>
            <person name="Li C.-M."/>
            <person name="Wang S."/>
            <person name="Du Z.-J."/>
        </authorList>
    </citation>
    <scope>NUCLEOTIDE SEQUENCE [LARGE SCALE GENOMIC DNA]</scope>
    <source>
        <strain evidence="7 8">FA350</strain>
    </source>
</reference>
<evidence type="ECO:0000256" key="1">
    <source>
        <dbReference type="ARBA" id="ARBA00001637"/>
    </source>
</evidence>
<dbReference type="KEGG" id="bsed:DN745_06155"/>
<keyword evidence="4 6" id="KW-0501">Molybdenum cofactor biosynthesis</keyword>
<feature type="binding site" evidence="6">
    <location>
        <begin position="113"/>
        <end position="114"/>
    </location>
    <ligand>
        <name>substrate</name>
    </ligand>
</feature>
<dbReference type="GO" id="GO:0061798">
    <property type="term" value="F:GTP 3',8'-cyclase activity"/>
    <property type="evidence" value="ECO:0007669"/>
    <property type="project" value="TreeGrafter"/>
</dbReference>
<proteinExistence type="inferred from homology"/>
<gene>
    <name evidence="6 7" type="primary">moaC</name>
    <name evidence="7" type="ORF">DN745_06155</name>
</gene>
<dbReference type="InterPro" id="IPR023045">
    <property type="entry name" value="MoaC"/>
</dbReference>
<dbReference type="AlphaFoldDB" id="A0A2Z4FJD3"/>
<evidence type="ECO:0000313" key="7">
    <source>
        <dbReference type="EMBL" id="AWV88945.1"/>
    </source>
</evidence>
<dbReference type="GO" id="GO:0006777">
    <property type="term" value="P:Mo-molybdopterin cofactor biosynthetic process"/>
    <property type="evidence" value="ECO:0007669"/>
    <property type="project" value="UniProtKB-UniRule"/>
</dbReference>
<dbReference type="Pfam" id="PF01967">
    <property type="entry name" value="MoaC"/>
    <property type="match status" value="1"/>
</dbReference>
<dbReference type="SUPFAM" id="SSF55040">
    <property type="entry name" value="Molybdenum cofactor biosynthesis protein C, MoaC"/>
    <property type="match status" value="1"/>
</dbReference>
<dbReference type="InterPro" id="IPR036522">
    <property type="entry name" value="MoaC_sf"/>
</dbReference>
<evidence type="ECO:0000256" key="2">
    <source>
        <dbReference type="ARBA" id="ARBA00005046"/>
    </source>
</evidence>
<dbReference type="InterPro" id="IPR050105">
    <property type="entry name" value="MoCo_biosynth_MoaA/MoaC"/>
</dbReference>
<dbReference type="PANTHER" id="PTHR22960:SF0">
    <property type="entry name" value="MOLYBDENUM COFACTOR BIOSYNTHESIS PROTEIN 1"/>
    <property type="match status" value="1"/>
</dbReference>
<name>A0A2Z4FJD3_9DELT</name>
<dbReference type="Proteomes" id="UP000249799">
    <property type="component" value="Chromosome"/>
</dbReference>
<dbReference type="NCBIfam" id="TIGR00581">
    <property type="entry name" value="moaC"/>
    <property type="match status" value="1"/>
</dbReference>
<dbReference type="EC" id="4.6.1.17" evidence="3 6"/>